<dbReference type="CDD" id="cd12885">
    <property type="entry name" value="SPRY_RanBP_like"/>
    <property type="match status" value="1"/>
</dbReference>
<gene>
    <name evidence="2" type="ORF">ACHAXA_003788</name>
</gene>
<dbReference type="InterPro" id="IPR013320">
    <property type="entry name" value="ConA-like_dom_sf"/>
</dbReference>
<comment type="caution">
    <text evidence="2">The sequence shown here is derived from an EMBL/GenBank/DDBJ whole genome shotgun (WGS) entry which is preliminary data.</text>
</comment>
<dbReference type="Gene3D" id="2.60.120.920">
    <property type="match status" value="1"/>
</dbReference>
<dbReference type="EMBL" id="JALLPB020000476">
    <property type="protein sequence ID" value="KAL3808709.1"/>
    <property type="molecule type" value="Genomic_DNA"/>
</dbReference>
<name>A0ABD3R7M8_9STRA</name>
<reference evidence="2 3" key="1">
    <citation type="submission" date="2024-10" db="EMBL/GenBank/DDBJ databases">
        <title>Updated reference genomes for cyclostephanoid diatoms.</title>
        <authorList>
            <person name="Roberts W.R."/>
            <person name="Alverson A.J."/>
        </authorList>
    </citation>
    <scope>NUCLEOTIDE SEQUENCE [LARGE SCALE GENOMIC DNA]</scope>
    <source>
        <strain evidence="2 3">AJA228-03</strain>
    </source>
</reference>
<accession>A0ABD3R7M8</accession>
<organism evidence="2 3">
    <name type="scientific">Cyclostephanos tholiformis</name>
    <dbReference type="NCBI Taxonomy" id="382380"/>
    <lineage>
        <taxon>Eukaryota</taxon>
        <taxon>Sar</taxon>
        <taxon>Stramenopiles</taxon>
        <taxon>Ochrophyta</taxon>
        <taxon>Bacillariophyta</taxon>
        <taxon>Coscinodiscophyceae</taxon>
        <taxon>Thalassiosirophycidae</taxon>
        <taxon>Stephanodiscales</taxon>
        <taxon>Stephanodiscaceae</taxon>
        <taxon>Cyclostephanos</taxon>
    </lineage>
</organism>
<keyword evidence="3" id="KW-1185">Reference proteome</keyword>
<dbReference type="Proteomes" id="UP001530377">
    <property type="component" value="Unassembled WGS sequence"/>
</dbReference>
<dbReference type="PROSITE" id="PS50188">
    <property type="entry name" value="B302_SPRY"/>
    <property type="match status" value="1"/>
</dbReference>
<protein>
    <recommendedName>
        <fullName evidence="1">B30.2/SPRY domain-containing protein</fullName>
    </recommendedName>
</protein>
<evidence type="ECO:0000313" key="2">
    <source>
        <dbReference type="EMBL" id="KAL3808709.1"/>
    </source>
</evidence>
<dbReference type="PANTHER" id="PTHR12864">
    <property type="entry name" value="RAN BINDING PROTEIN 9-RELATED"/>
    <property type="match status" value="1"/>
</dbReference>
<dbReference type="InterPro" id="IPR043136">
    <property type="entry name" value="B30.2/SPRY_sf"/>
</dbReference>
<proteinExistence type="predicted"/>
<dbReference type="InterPro" id="IPR044736">
    <property type="entry name" value="Gid1/RanBPM/SPLA_SPRY"/>
</dbReference>
<dbReference type="InterPro" id="IPR050618">
    <property type="entry name" value="Ubq-SigPath_Reg"/>
</dbReference>
<evidence type="ECO:0000259" key="1">
    <source>
        <dbReference type="PROSITE" id="PS50188"/>
    </source>
</evidence>
<dbReference type="InterPro" id="IPR003877">
    <property type="entry name" value="SPRY_dom"/>
</dbReference>
<evidence type="ECO:0000313" key="3">
    <source>
        <dbReference type="Proteomes" id="UP001530377"/>
    </source>
</evidence>
<dbReference type="AlphaFoldDB" id="A0ABD3R7M8"/>
<dbReference type="SMART" id="SM00449">
    <property type="entry name" value="SPRY"/>
    <property type="match status" value="1"/>
</dbReference>
<feature type="domain" description="B30.2/SPRY" evidence="1">
    <location>
        <begin position="158"/>
        <end position="376"/>
    </location>
</feature>
<dbReference type="Pfam" id="PF00622">
    <property type="entry name" value="SPRY"/>
    <property type="match status" value="1"/>
</dbReference>
<sequence>MASSCRYFRAMLMSSQGATTCIWMRKIREAFPEVFRNHDVDGTASLVMDTLPWSLPIDDMMNLLPLLIHLLPDRYPHSIDIGTLKSENRPFRSYEVMSTSILPKVNADVVRLVQFEGRVGTGNRSIRSDQPFPAICNSCSASTRKKNRLGSRLTKLKKMKPFKQNLMNENGDSRGNDVTTVYRTLHNFIGHIRQAMDSRDCLRPFVIPTLISTKTSSSDRNGEDTGLVIDLTPRFVAYYEVTIIGKATDFTSSEENACCDYHHECISIGLSTESFCIQGKMPGWDFASYGYHSDDGGIFHGVGIPPRRGRPPYGPGDVVGCGLDYELRRIFFTKNGWFLGYEFDKVGKDVVESGLFPTVGVDSECPIFVNFGERPFYFDLKNIKV</sequence>
<dbReference type="InterPro" id="IPR001870">
    <property type="entry name" value="B30.2/SPRY"/>
</dbReference>
<dbReference type="SUPFAM" id="SSF49899">
    <property type="entry name" value="Concanavalin A-like lectins/glucanases"/>
    <property type="match status" value="1"/>
</dbReference>